<gene>
    <name evidence="2" type="ORF">HDG70_001458</name>
</gene>
<dbReference type="RefSeq" id="WP_028052933.1">
    <property type="nucleotide sequence ID" value="NZ_ATYG01000050.1"/>
</dbReference>
<sequence length="410" mass="47957">MYLRFSSANTDRVRFIAIPVGQGDAFFLETPTVSILVDGGRSIKNFAFLFRKFTKKENVDIIICTHNDADHANGIIGFIESGLKCKEIWLPGRWAAVLPHLVKPISVIAEELWEQVWRITDSKREEYWDYEFKNDKTIFESLGDYLAEKNLEHMRLTERPAEENENWPFEFEIGMANRGLWADWELYDWRLIRMWKRLWMHWSWEKELFWQAIEAGLRIRRIAEAAYHRGIPVRWFEYNYTHPGLLHKNPILQPLNAREITQIKPCPPEVLLEFLSLTTANRESLVFFAKLSSDIPGILFTADSDLKWIQLPYLENSIVTAPHHGSDANAYAYKAITAAAQGTSVIWVRSDGRFRERPGTAFLTAPGKRFCTICKSHGINKQPIRFRLKNRQWVSNSRRCRCDQPKMVMF</sequence>
<dbReference type="InterPro" id="IPR036866">
    <property type="entry name" value="RibonucZ/Hydroxyglut_hydro"/>
</dbReference>
<accession>A0ABX2RD49</accession>
<evidence type="ECO:0000259" key="1">
    <source>
        <dbReference type="Pfam" id="PF00753"/>
    </source>
</evidence>
<dbReference type="Proteomes" id="UP000604066">
    <property type="component" value="Unassembled WGS sequence"/>
</dbReference>
<comment type="caution">
    <text evidence="2">The sequence shown here is derived from an EMBL/GenBank/DDBJ whole genome shotgun (WGS) entry which is preliminary data.</text>
</comment>
<dbReference type="SUPFAM" id="SSF56281">
    <property type="entry name" value="Metallo-hydrolase/oxidoreductase"/>
    <property type="match status" value="1"/>
</dbReference>
<reference evidence="2 3" key="1">
    <citation type="submission" date="2020-07" db="EMBL/GenBank/DDBJ databases">
        <title>Genomic Encyclopedia of Type Strains, Phase III (KMG-III): the genomes of soil and plant-associated and newly described type strains.</title>
        <authorList>
            <person name="Whitman W."/>
        </authorList>
    </citation>
    <scope>NUCLEOTIDE SEQUENCE [LARGE SCALE GENOMIC DNA]</scope>
    <source>
        <strain evidence="2 3">DSM 11255</strain>
    </source>
</reference>
<name>A0ABX2RD49_9THEO</name>
<dbReference type="Gene3D" id="3.60.15.10">
    <property type="entry name" value="Ribonuclease Z/Hydroxyacylglutathione hydrolase-like"/>
    <property type="match status" value="1"/>
</dbReference>
<organism evidence="2 3">
    <name type="scientific">Carboxydothermus ferrireducens DSM 11255</name>
    <dbReference type="NCBI Taxonomy" id="1119529"/>
    <lineage>
        <taxon>Bacteria</taxon>
        <taxon>Bacillati</taxon>
        <taxon>Bacillota</taxon>
        <taxon>Clostridia</taxon>
        <taxon>Thermoanaerobacterales</taxon>
        <taxon>Thermoanaerobacteraceae</taxon>
        <taxon>Carboxydothermus</taxon>
    </lineage>
</organism>
<proteinExistence type="predicted"/>
<dbReference type="InterPro" id="IPR001279">
    <property type="entry name" value="Metallo-B-lactamas"/>
</dbReference>
<keyword evidence="3" id="KW-1185">Reference proteome</keyword>
<feature type="domain" description="Metallo-beta-lactamase" evidence="1">
    <location>
        <begin position="19"/>
        <end position="80"/>
    </location>
</feature>
<evidence type="ECO:0000313" key="3">
    <source>
        <dbReference type="Proteomes" id="UP000604066"/>
    </source>
</evidence>
<protein>
    <recommendedName>
        <fullName evidence="1">Metallo-beta-lactamase domain-containing protein</fullName>
    </recommendedName>
</protein>
<dbReference type="EMBL" id="JACCBS010000002">
    <property type="protein sequence ID" value="NYE57743.1"/>
    <property type="molecule type" value="Genomic_DNA"/>
</dbReference>
<evidence type="ECO:0000313" key="2">
    <source>
        <dbReference type="EMBL" id="NYE57743.1"/>
    </source>
</evidence>
<dbReference type="Pfam" id="PF00753">
    <property type="entry name" value="Lactamase_B"/>
    <property type="match status" value="1"/>
</dbReference>